<proteinExistence type="predicted"/>
<evidence type="ECO:0000256" key="4">
    <source>
        <dbReference type="ARBA" id="ARBA00022989"/>
    </source>
</evidence>
<name>A0A5D3YKD1_9BACT</name>
<dbReference type="InterPro" id="IPR023081">
    <property type="entry name" value="Cell_div_FtsB"/>
</dbReference>
<dbReference type="InterPro" id="IPR007060">
    <property type="entry name" value="FtsL/DivIC"/>
</dbReference>
<accession>A0A5D3YKD1</accession>
<dbReference type="GO" id="GO:0030428">
    <property type="term" value="C:cell septum"/>
    <property type="evidence" value="ECO:0007669"/>
    <property type="project" value="TreeGrafter"/>
</dbReference>
<keyword evidence="4 8" id="KW-1133">Transmembrane helix</keyword>
<dbReference type="PANTHER" id="PTHR37485:SF1">
    <property type="entry name" value="CELL DIVISION PROTEIN FTSB"/>
    <property type="match status" value="1"/>
</dbReference>
<feature type="transmembrane region" description="Helical" evidence="8">
    <location>
        <begin position="15"/>
        <end position="37"/>
    </location>
</feature>
<dbReference type="EMBL" id="VNHY01000002">
    <property type="protein sequence ID" value="TYP93945.1"/>
    <property type="molecule type" value="Genomic_DNA"/>
</dbReference>
<dbReference type="Pfam" id="PF04977">
    <property type="entry name" value="DivIC"/>
    <property type="match status" value="1"/>
</dbReference>
<evidence type="ECO:0000256" key="3">
    <source>
        <dbReference type="ARBA" id="ARBA00022692"/>
    </source>
</evidence>
<dbReference type="PANTHER" id="PTHR37485">
    <property type="entry name" value="CELL DIVISION PROTEIN FTSB"/>
    <property type="match status" value="1"/>
</dbReference>
<comment type="caution">
    <text evidence="9">The sequence shown here is derived from an EMBL/GenBank/DDBJ whole genome shotgun (WGS) entry which is preliminary data.</text>
</comment>
<dbReference type="GO" id="GO:0043093">
    <property type="term" value="P:FtsZ-dependent cytokinesis"/>
    <property type="evidence" value="ECO:0007669"/>
    <property type="project" value="TreeGrafter"/>
</dbReference>
<keyword evidence="5 8" id="KW-0472">Membrane</keyword>
<evidence type="ECO:0000256" key="8">
    <source>
        <dbReference type="SAM" id="Phobius"/>
    </source>
</evidence>
<feature type="coiled-coil region" evidence="7">
    <location>
        <begin position="39"/>
        <end position="73"/>
    </location>
</feature>
<dbReference type="OrthoDB" id="1467719at2"/>
<dbReference type="RefSeq" id="WP_148898979.1">
    <property type="nucleotide sequence ID" value="NZ_VNHY01000002.1"/>
</dbReference>
<keyword evidence="6" id="KW-0131">Cell cycle</keyword>
<evidence type="ECO:0000256" key="2">
    <source>
        <dbReference type="ARBA" id="ARBA00022618"/>
    </source>
</evidence>
<keyword evidence="2 9" id="KW-0132">Cell division</keyword>
<sequence>MNLQLLNPLRWRKSFLLFILGGFVVVWFSFIDTYSIWKRIELNQRKAELKKKKTQLKKETAVLKRNISNLESDPFLLERIAREEYGMKKEGELIYKVKVSD</sequence>
<protein>
    <submittedName>
        <fullName evidence="9">Cell division protein FtsB</fullName>
    </submittedName>
</protein>
<gene>
    <name evidence="9" type="ORF">LX73_1662</name>
</gene>
<keyword evidence="7" id="KW-0175">Coiled coil</keyword>
<keyword evidence="10" id="KW-1185">Reference proteome</keyword>
<evidence type="ECO:0000256" key="6">
    <source>
        <dbReference type="ARBA" id="ARBA00023306"/>
    </source>
</evidence>
<evidence type="ECO:0000313" key="9">
    <source>
        <dbReference type="EMBL" id="TYP93945.1"/>
    </source>
</evidence>
<evidence type="ECO:0000256" key="1">
    <source>
        <dbReference type="ARBA" id="ARBA00022475"/>
    </source>
</evidence>
<evidence type="ECO:0000256" key="5">
    <source>
        <dbReference type="ARBA" id="ARBA00023136"/>
    </source>
</evidence>
<evidence type="ECO:0000256" key="7">
    <source>
        <dbReference type="SAM" id="Coils"/>
    </source>
</evidence>
<dbReference type="AlphaFoldDB" id="A0A5D3YKD1"/>
<dbReference type="Proteomes" id="UP000324595">
    <property type="component" value="Unassembled WGS sequence"/>
</dbReference>
<keyword evidence="3 8" id="KW-0812">Transmembrane</keyword>
<reference evidence="9 10" key="1">
    <citation type="submission" date="2019-07" db="EMBL/GenBank/DDBJ databases">
        <title>Genomic Encyclopedia of Archaeal and Bacterial Type Strains, Phase II (KMG-II): from individual species to whole genera.</title>
        <authorList>
            <person name="Goeker M."/>
        </authorList>
    </citation>
    <scope>NUCLEOTIDE SEQUENCE [LARGE SCALE GENOMIC DNA]</scope>
    <source>
        <strain evidence="9 10">DSM 21935</strain>
    </source>
</reference>
<organism evidence="9 10">
    <name type="scientific">Fodinibius salinus</name>
    <dbReference type="NCBI Taxonomy" id="860790"/>
    <lineage>
        <taxon>Bacteria</taxon>
        <taxon>Pseudomonadati</taxon>
        <taxon>Balneolota</taxon>
        <taxon>Balneolia</taxon>
        <taxon>Balneolales</taxon>
        <taxon>Balneolaceae</taxon>
        <taxon>Fodinibius</taxon>
    </lineage>
</organism>
<evidence type="ECO:0000313" key="10">
    <source>
        <dbReference type="Proteomes" id="UP000324595"/>
    </source>
</evidence>
<keyword evidence="1" id="KW-1003">Cell membrane</keyword>